<feature type="compositionally biased region" description="Low complexity" evidence="14">
    <location>
        <begin position="460"/>
        <end position="470"/>
    </location>
</feature>
<feature type="region of interest" description="Disordered" evidence="14">
    <location>
        <begin position="671"/>
        <end position="715"/>
    </location>
</feature>
<dbReference type="InterPro" id="IPR038502">
    <property type="entry name" value="M1_LTA-4_hydro/amino_C_sf"/>
</dbReference>
<dbReference type="Pfam" id="PF01433">
    <property type="entry name" value="Peptidase_M1"/>
    <property type="match status" value="1"/>
</dbReference>
<feature type="compositionally biased region" description="Low complexity" evidence="14">
    <location>
        <begin position="14"/>
        <end position="30"/>
    </location>
</feature>
<evidence type="ECO:0000313" key="16">
    <source>
        <dbReference type="EMBL" id="RAR13693.1"/>
    </source>
</evidence>
<evidence type="ECO:0000256" key="8">
    <source>
        <dbReference type="ARBA" id="ARBA00022833"/>
    </source>
</evidence>
<dbReference type="EC" id="3.3.2.10" evidence="16"/>
<keyword evidence="4" id="KW-0963">Cytoplasm</keyword>
<feature type="compositionally biased region" description="Low complexity" evidence="14">
    <location>
        <begin position="629"/>
        <end position="645"/>
    </location>
</feature>
<dbReference type="PRINTS" id="PR00756">
    <property type="entry name" value="ALADIPTASE"/>
</dbReference>
<feature type="compositionally biased region" description="Acidic residues" evidence="14">
    <location>
        <begin position="209"/>
        <end position="228"/>
    </location>
</feature>
<keyword evidence="7 16" id="KW-0378">Hydrolase</keyword>
<feature type="compositionally biased region" description="Basic and acidic residues" evidence="14">
    <location>
        <begin position="66"/>
        <end position="78"/>
    </location>
</feature>
<dbReference type="EMBL" id="QGDH01000031">
    <property type="protein sequence ID" value="RAR13693.1"/>
    <property type="molecule type" value="Genomic_DNA"/>
</dbReference>
<dbReference type="InterPro" id="IPR027268">
    <property type="entry name" value="Peptidase_M4/M1_CTD_sf"/>
</dbReference>
<accession>A0A364N959</accession>
<protein>
    <submittedName>
        <fullName evidence="16">Leukotriene A-4 hydrolase</fullName>
        <ecNumber evidence="16">3.3.2.10</ecNumber>
        <ecNumber evidence="16">3.3.2.6</ecNumber>
    </submittedName>
</protein>
<dbReference type="FunFam" id="2.60.40.1730:FF:000004">
    <property type="entry name" value="Leukotriene A(4) hydrolase"/>
    <property type="match status" value="1"/>
</dbReference>
<evidence type="ECO:0000256" key="13">
    <source>
        <dbReference type="PIRSR" id="PIRSR634015-3"/>
    </source>
</evidence>
<dbReference type="InterPro" id="IPR034015">
    <property type="entry name" value="M1_LTA4H"/>
</dbReference>
<feature type="compositionally biased region" description="Low complexity" evidence="14">
    <location>
        <begin position="560"/>
        <end position="572"/>
    </location>
</feature>
<evidence type="ECO:0000313" key="17">
    <source>
        <dbReference type="Proteomes" id="UP000249619"/>
    </source>
</evidence>
<dbReference type="GO" id="GO:0008270">
    <property type="term" value="F:zinc ion binding"/>
    <property type="evidence" value="ECO:0007669"/>
    <property type="project" value="InterPro"/>
</dbReference>
<feature type="region of interest" description="Disordered" evidence="14">
    <location>
        <begin position="192"/>
        <end position="499"/>
    </location>
</feature>
<feature type="binding site" evidence="12">
    <location>
        <begin position="1478"/>
        <end position="1483"/>
    </location>
    <ligand>
        <name>a peptide</name>
        <dbReference type="ChEBI" id="CHEBI:60466"/>
    </ligand>
</feature>
<dbReference type="PANTHER" id="PTHR45726">
    <property type="entry name" value="LEUKOTRIENE A-4 HYDROLASE"/>
    <property type="match status" value="1"/>
</dbReference>
<dbReference type="InterPro" id="IPR018392">
    <property type="entry name" value="LysM"/>
</dbReference>
<dbReference type="Pfam" id="PF17900">
    <property type="entry name" value="Peptidase_M1_N"/>
    <property type="match status" value="1"/>
</dbReference>
<dbReference type="STRING" id="183478.A0A364N959"/>
<dbReference type="FunFam" id="3.30.2010.30:FF:000001">
    <property type="entry name" value="Leukotriene A(4) hydrolase"/>
    <property type="match status" value="1"/>
</dbReference>
<evidence type="ECO:0000256" key="5">
    <source>
        <dbReference type="ARBA" id="ARBA00022670"/>
    </source>
</evidence>
<dbReference type="InterPro" id="IPR036779">
    <property type="entry name" value="LysM_dom_sf"/>
</dbReference>
<dbReference type="Gene3D" id="2.60.40.1730">
    <property type="entry name" value="tricorn interacting facor f3 domain"/>
    <property type="match status" value="1"/>
</dbReference>
<dbReference type="GO" id="GO:0005829">
    <property type="term" value="C:cytosol"/>
    <property type="evidence" value="ECO:0007669"/>
    <property type="project" value="TreeGrafter"/>
</dbReference>
<proteinExistence type="inferred from homology"/>
<feature type="compositionally biased region" description="Basic and acidic residues" evidence="14">
    <location>
        <begin position="243"/>
        <end position="253"/>
    </location>
</feature>
<keyword evidence="6 13" id="KW-0479">Metal-binding</keyword>
<dbReference type="PANTHER" id="PTHR45726:SF3">
    <property type="entry name" value="LEUKOTRIENE A-4 HYDROLASE"/>
    <property type="match status" value="1"/>
</dbReference>
<feature type="active site" description="Proton acceptor" evidence="11">
    <location>
        <position position="1508"/>
    </location>
</feature>
<feature type="binding site" evidence="12">
    <location>
        <begin position="1781"/>
        <end position="1783"/>
    </location>
    <ligand>
        <name>a peptide</name>
        <dbReference type="ChEBI" id="CHEBI:60466"/>
    </ligand>
</feature>
<dbReference type="Gene3D" id="3.30.2010.30">
    <property type="match status" value="1"/>
</dbReference>
<dbReference type="Pfam" id="PF01476">
    <property type="entry name" value="LysM"/>
    <property type="match status" value="1"/>
</dbReference>
<dbReference type="GO" id="GO:0004301">
    <property type="term" value="F:epoxide hydrolase activity"/>
    <property type="evidence" value="ECO:0007669"/>
    <property type="project" value="UniProtKB-EC"/>
</dbReference>
<feature type="region of interest" description="Disordered" evidence="14">
    <location>
        <begin position="1"/>
        <end position="178"/>
    </location>
</feature>
<dbReference type="InterPro" id="IPR049980">
    <property type="entry name" value="LTA4H_cat"/>
</dbReference>
<keyword evidence="8 13" id="KW-0862">Zinc</keyword>
<feature type="compositionally biased region" description="Low complexity" evidence="14">
    <location>
        <begin position="939"/>
        <end position="970"/>
    </location>
</feature>
<evidence type="ECO:0000256" key="9">
    <source>
        <dbReference type="ARBA" id="ARBA00023049"/>
    </source>
</evidence>
<dbReference type="SUPFAM" id="SSF63737">
    <property type="entry name" value="Leukotriene A4 hydrolase N-terminal domain"/>
    <property type="match status" value="1"/>
</dbReference>
<sequence length="1829" mass="200398">MPRPPRAKVASRVAKPSKPKAAPAANPQAKLIPAQTKKISETVNSFSEDSDGLVTRTRSTRSQRKMPRDKTPERHDKAQLTMTGALPADKQDAPASSSKIRTPPSNASKRARTTRSSAKRSTGKASPAAIAAAQEDPQAESPHVEEDSGFGDLTFSSLGSNSPAHGTRPPSAIKVGATPAHEQSILALTNFKRRARQPSLLRMVQQTTDVEDNDEDTLDNTENFDFDDFLPHAESTPLNVRRNAPEEETRNDSGTHISSSGSRGKKRKLSPVVQVPQSSPPSSPRSGGDIESERTPSPSLPEVLPSREEVVEQSQEDQEPMSETLAPPLSSSPLREMSKPPPSPEQTRPRRRGRRAKTPASDEESDGEETETPAKAKRANKKKAEQSISTAQLKGLLPRRRNRLRDRDEFDIESSEDVEQVDSDQDELQMPARRVRQRGTGRLLSPKAAKKPARGKKAAPAKATTAAQKASRTYSRRISSDKENDTGAQNEAETTEVSLMEQSEKLAAIRKKFEEVDAFELEFEEADPTTSSTSRPFQSLGLCSTTLAHSAWRPHAMNPSNGSSLYTSKSSSTLRPRAKRLISVEDDIYATDGSDSGPSRGTSRLGSRNASPGPNASTGRASSSRLNVTSTPSSTFQTSSTAQAPKSPSQTLSGLWGNSWSAIQGIAATVMASDDTSRDAAGARRRKSGHGRRTSTSAPPPKHWGPAGAGSHVGAGTHEDREAMVRAMKRRDLLTANEHLVPDSVGRIKRRNSDERVSISAPPGENDDRDALVYIHHVRPQDTLAGLSIKYNCQQAVLRKANRMWPNDSIQIKKQVVLPVDACGVKGRPVQGPDALPAEDLLLGEYGDGSSSKDPAANTQGLPNGWSTPKQKDQETTSVLSSDTEPPWKHDSWVLLPNDKQPTEIGRMPRRALGFFPPARRKSAAYSDASTPRPSVDLPRSSTSTNPLTSSPSQSVRPRASSNLSSASAHSRQRSTSGKAWGLHGPGGVGTMGRNVRSPGPAQDGLNKKFAQYLPNMAPPPGQEYFTPWAPSLLDAGTGTSSQHGSGAITPLSGSGLDFQELGGAIEGWVRKVGTQAQKLLNEPGTPGQGKRSAVPVIGSVGGDLSDLIELRDDAFEIGEDERDRGRSRADETLASTTRYLTSRSAGHIPARQVATGQELHHTTCPHRTKHFLSQAQRPGIARFFATMHRSPAAMVTKPMTDPNIEIRTPRDPNTLSNYHNFVTRHTSVDFDIDFQRKRLFGSVVLRLECLTDEDVKEVVLDSSFLDISVVEVEGKSVKFNVGDRVEPYGSPLSITLPSKIPKGKTVDVEIKVATTDKCTALQWMTPAQTSNKKHPYMFSQCQAIHARSVFPCQDTPDVKSTFSFALRSPLPVLASGLPTGASDYQPPKKEGESGTMKYTFEQNVPMTVYLFAVASGDLACASIGPRSTVWSGPEELLKCKDELDGEIEPFMKALESIVSPSYQWGQYNVLILPPSFPYGGMENPVWTYATPSIISGDKQNVDVIAHELSHSWSGNLVSAASWEHFWLNEGWTTYLERRIAAALHGEAHRHFSAIIGWKALEQSIENYGKDHPYTKLVLDLKGQDPDDAFSSIPYEKGFHALYQFELLLGKDKWDSFIPHYFDTFKFKSVDSYDFKSCLLEFFEKDAEAKAKLDAFDWDKLFYAPGYPVKPDFDQTMVKSCYELSDKWEALVSGSFDSSDFTPKASDIQGWVSNQSVVFLERLQSFASKFSAENVHLLGATYGYDNTQNIEVLSRYLSIGLMAKAQETYQPAAQLLGEIGRMKFVRPMYRLLNEADRELAVATFEKNREFYHPICKQMVEKDLFGEEGK</sequence>
<feature type="domain" description="LysM" evidence="15">
    <location>
        <begin position="774"/>
        <end position="818"/>
    </location>
</feature>
<dbReference type="CDD" id="cd09599">
    <property type="entry name" value="M1_LTA4H"/>
    <property type="match status" value="1"/>
</dbReference>
<dbReference type="SMART" id="SM00257">
    <property type="entry name" value="LysM"/>
    <property type="match status" value="1"/>
</dbReference>
<evidence type="ECO:0000256" key="14">
    <source>
        <dbReference type="SAM" id="MobiDB-lite"/>
    </source>
</evidence>
<feature type="compositionally biased region" description="Polar residues" evidence="14">
    <location>
        <begin position="486"/>
        <end position="499"/>
    </location>
</feature>
<name>A0A364N959_STELY</name>
<evidence type="ECO:0000256" key="12">
    <source>
        <dbReference type="PIRSR" id="PIRSR634015-2"/>
    </source>
</evidence>
<gene>
    <name evidence="16" type="ORF">DDE83_002878</name>
</gene>
<feature type="compositionally biased region" description="Basic residues" evidence="14">
    <location>
        <begin position="109"/>
        <end position="122"/>
    </location>
</feature>
<evidence type="ECO:0000259" key="15">
    <source>
        <dbReference type="PROSITE" id="PS51782"/>
    </source>
</evidence>
<dbReference type="InterPro" id="IPR042097">
    <property type="entry name" value="Aminopeptidase_N-like_N_sf"/>
</dbReference>
<feature type="compositionally biased region" description="Polar residues" evidence="14">
    <location>
        <begin position="154"/>
        <end position="164"/>
    </location>
</feature>
<feature type="region of interest" description="Disordered" evidence="14">
    <location>
        <begin position="841"/>
        <end position="1007"/>
    </location>
</feature>
<feature type="compositionally biased region" description="Acidic residues" evidence="14">
    <location>
        <begin position="409"/>
        <end position="427"/>
    </location>
</feature>
<dbReference type="SUPFAM" id="SSF55486">
    <property type="entry name" value="Metalloproteases ('zincins'), catalytic domain"/>
    <property type="match status" value="1"/>
</dbReference>
<dbReference type="GO" id="GO:0008237">
    <property type="term" value="F:metallopeptidase activity"/>
    <property type="evidence" value="ECO:0007669"/>
    <property type="project" value="UniProtKB-KW"/>
</dbReference>
<keyword evidence="9" id="KW-0482">Metalloprotease</keyword>
<dbReference type="CDD" id="cd00118">
    <property type="entry name" value="LysM"/>
    <property type="match status" value="1"/>
</dbReference>
<dbReference type="InterPro" id="IPR001930">
    <property type="entry name" value="Peptidase_M1"/>
</dbReference>
<evidence type="ECO:0000256" key="3">
    <source>
        <dbReference type="ARBA" id="ARBA00010136"/>
    </source>
</evidence>
<dbReference type="Pfam" id="PF09127">
    <property type="entry name" value="Leuk-A4-hydro_C"/>
    <property type="match status" value="1"/>
</dbReference>
<keyword evidence="5" id="KW-0645">Protease</keyword>
<evidence type="ECO:0000256" key="6">
    <source>
        <dbReference type="ARBA" id="ARBA00022723"/>
    </source>
</evidence>
<comment type="caution">
    <text evidence="16">The sequence shown here is derived from an EMBL/GenBank/DDBJ whole genome shotgun (WGS) entry which is preliminary data.</text>
</comment>
<dbReference type="InterPro" id="IPR015211">
    <property type="entry name" value="Peptidase_M1_C"/>
</dbReference>
<dbReference type="PROSITE" id="PS51782">
    <property type="entry name" value="LYSM"/>
    <property type="match status" value="1"/>
</dbReference>
<dbReference type="Gene3D" id="3.10.350.10">
    <property type="entry name" value="LysM domain"/>
    <property type="match status" value="1"/>
</dbReference>
<feature type="binding site" evidence="13">
    <location>
        <position position="1511"/>
    </location>
    <ligand>
        <name>Zn(2+)</name>
        <dbReference type="ChEBI" id="CHEBI:29105"/>
        <note>catalytic</note>
    </ligand>
</feature>
<evidence type="ECO:0000256" key="2">
    <source>
        <dbReference type="ARBA" id="ARBA00004496"/>
    </source>
</evidence>
<comment type="cofactor">
    <cofactor evidence="13">
        <name>Zn(2+)</name>
        <dbReference type="ChEBI" id="CHEBI:29105"/>
    </cofactor>
    <text evidence="13">Binds 1 zinc ion per subunit.</text>
</comment>
<feature type="binding site" evidence="13">
    <location>
        <position position="1530"/>
    </location>
    <ligand>
        <name>Zn(2+)</name>
        <dbReference type="ChEBI" id="CHEBI:29105"/>
        <note>catalytic</note>
    </ligand>
</feature>
<dbReference type="EC" id="3.3.2.6" evidence="16"/>
<feature type="active site" description="Proton donor" evidence="11">
    <location>
        <position position="1595"/>
    </location>
</feature>
<feature type="binding site" evidence="13">
    <location>
        <position position="1507"/>
    </location>
    <ligand>
        <name>Zn(2+)</name>
        <dbReference type="ChEBI" id="CHEBI:29105"/>
        <note>catalytic</note>
    </ligand>
</feature>
<dbReference type="Proteomes" id="UP000249619">
    <property type="component" value="Unassembled WGS sequence"/>
</dbReference>
<dbReference type="GO" id="GO:0005634">
    <property type="term" value="C:nucleus"/>
    <property type="evidence" value="ECO:0007669"/>
    <property type="project" value="UniProtKB-SubCell"/>
</dbReference>
<dbReference type="SMART" id="SM01263">
    <property type="entry name" value="Leuk-A4-hydro_C"/>
    <property type="match status" value="1"/>
</dbReference>
<evidence type="ECO:0000256" key="7">
    <source>
        <dbReference type="ARBA" id="ARBA00022801"/>
    </source>
</evidence>
<dbReference type="GO" id="GO:0006508">
    <property type="term" value="P:proteolysis"/>
    <property type="evidence" value="ECO:0007669"/>
    <property type="project" value="UniProtKB-KW"/>
</dbReference>
<dbReference type="InterPro" id="IPR014782">
    <property type="entry name" value="Peptidase_M1_dom"/>
</dbReference>
<feature type="compositionally biased region" description="Polar residues" evidence="14">
    <location>
        <begin position="593"/>
        <end position="628"/>
    </location>
</feature>
<evidence type="ECO:0000256" key="1">
    <source>
        <dbReference type="ARBA" id="ARBA00004123"/>
    </source>
</evidence>
<dbReference type="InterPro" id="IPR045357">
    <property type="entry name" value="Aminopeptidase_N-like_N"/>
</dbReference>
<dbReference type="GO" id="GO:0004177">
    <property type="term" value="F:aminopeptidase activity"/>
    <property type="evidence" value="ECO:0007669"/>
    <property type="project" value="TreeGrafter"/>
</dbReference>
<reference evidence="17" key="1">
    <citation type="submission" date="2018-05" db="EMBL/GenBank/DDBJ databases">
        <title>Draft genome sequence of Stemphylium lycopersici strain CIDEFI 213.</title>
        <authorList>
            <person name="Medina R."/>
            <person name="Franco M.E.E."/>
            <person name="Lucentini C.G."/>
            <person name="Saparrat M.C.N."/>
            <person name="Balatti P.A."/>
        </authorList>
    </citation>
    <scope>NUCLEOTIDE SEQUENCE [LARGE SCALE GENOMIC DNA]</scope>
    <source>
        <strain evidence="17">CIDEFI 213</strain>
    </source>
</reference>
<evidence type="ECO:0000256" key="10">
    <source>
        <dbReference type="ARBA" id="ARBA00023242"/>
    </source>
</evidence>
<feature type="compositionally biased region" description="Polar residues" evidence="14">
    <location>
        <begin position="94"/>
        <end position="106"/>
    </location>
</feature>
<evidence type="ECO:0000256" key="11">
    <source>
        <dbReference type="PIRSR" id="PIRSR634015-1"/>
    </source>
</evidence>
<dbReference type="Gene3D" id="1.25.40.320">
    <property type="entry name" value="Peptidase M1, leukotriene A4 hydrolase/aminopeptidase C-terminal domain"/>
    <property type="match status" value="1"/>
</dbReference>
<feature type="region of interest" description="Disordered" evidence="14">
    <location>
        <begin position="553"/>
        <end position="653"/>
    </location>
</feature>
<dbReference type="Gene3D" id="1.10.390.10">
    <property type="entry name" value="Neutral Protease Domain 2"/>
    <property type="match status" value="1"/>
</dbReference>
<feature type="compositionally biased region" description="Low complexity" evidence="14">
    <location>
        <begin position="123"/>
        <end position="140"/>
    </location>
</feature>
<dbReference type="FunFam" id="1.25.40.320:FF:000001">
    <property type="entry name" value="Leukotriene A(4) hydrolase"/>
    <property type="match status" value="1"/>
</dbReference>
<feature type="compositionally biased region" description="Acidic residues" evidence="14">
    <location>
        <begin position="361"/>
        <end position="371"/>
    </location>
</feature>
<keyword evidence="17" id="KW-1185">Reference proteome</keyword>
<feature type="compositionally biased region" description="Basic residues" evidence="14">
    <location>
        <begin position="683"/>
        <end position="693"/>
    </location>
</feature>
<comment type="similarity">
    <text evidence="3">Belongs to the peptidase M1 family.</text>
</comment>
<feature type="compositionally biased region" description="Polar residues" evidence="14">
    <location>
        <begin position="849"/>
        <end position="869"/>
    </location>
</feature>
<dbReference type="SUPFAM" id="SSF48371">
    <property type="entry name" value="ARM repeat"/>
    <property type="match status" value="1"/>
</dbReference>
<evidence type="ECO:0000256" key="4">
    <source>
        <dbReference type="ARBA" id="ARBA00022490"/>
    </source>
</evidence>
<dbReference type="FunFam" id="1.10.390.10:FF:000009">
    <property type="entry name" value="Leukotriene A(4) hydrolase"/>
    <property type="match status" value="1"/>
</dbReference>
<feature type="binding site" evidence="12">
    <location>
        <begin position="1341"/>
        <end position="1343"/>
    </location>
    <ligand>
        <name>a peptide</name>
        <dbReference type="ChEBI" id="CHEBI:60466"/>
    </ligand>
</feature>
<dbReference type="InterPro" id="IPR016024">
    <property type="entry name" value="ARM-type_fold"/>
</dbReference>
<comment type="subcellular location">
    <subcellularLocation>
        <location evidence="2">Cytoplasm</location>
    </subcellularLocation>
    <subcellularLocation>
        <location evidence="1">Nucleus</location>
    </subcellularLocation>
</comment>
<organism evidence="16 17">
    <name type="scientific">Stemphylium lycopersici</name>
    <name type="common">Tomato gray leaf spot disease fungus</name>
    <name type="synonym">Thyrospora lycopersici</name>
    <dbReference type="NCBI Taxonomy" id="183478"/>
    <lineage>
        <taxon>Eukaryota</taxon>
        <taxon>Fungi</taxon>
        <taxon>Dikarya</taxon>
        <taxon>Ascomycota</taxon>
        <taxon>Pezizomycotina</taxon>
        <taxon>Dothideomycetes</taxon>
        <taxon>Pleosporomycetidae</taxon>
        <taxon>Pleosporales</taxon>
        <taxon>Pleosporineae</taxon>
        <taxon>Pleosporaceae</taxon>
        <taxon>Stemphylium</taxon>
    </lineage>
</organism>
<keyword evidence="10" id="KW-0539">Nucleus</keyword>
<dbReference type="GO" id="GO:0004463">
    <property type="term" value="F:leukotriene-A4 hydrolase activity"/>
    <property type="evidence" value="ECO:0007669"/>
    <property type="project" value="UniProtKB-EC"/>
</dbReference>
<feature type="compositionally biased region" description="Basic residues" evidence="14">
    <location>
        <begin position="448"/>
        <end position="459"/>
    </location>
</feature>